<name>A0A7N1A534_KALFE</name>
<dbReference type="Gramene" id="Kaladp0085s0076.1.v1.1">
    <property type="protein sequence ID" value="Kaladp0085s0076.1.v1.1"/>
    <property type="gene ID" value="Kaladp0085s0076.v1.1"/>
</dbReference>
<keyword evidence="9" id="KW-1185">Reference proteome</keyword>
<dbReference type="GO" id="GO:0043565">
    <property type="term" value="F:sequence-specific DNA binding"/>
    <property type="evidence" value="ECO:0007669"/>
    <property type="project" value="TreeGrafter"/>
</dbReference>
<reference evidence="8" key="1">
    <citation type="submission" date="2021-01" db="UniProtKB">
        <authorList>
            <consortium name="EnsemblPlants"/>
        </authorList>
    </citation>
    <scope>IDENTIFICATION</scope>
</reference>
<protein>
    <recommendedName>
        <fullName evidence="7">TCP domain-containing protein</fullName>
    </recommendedName>
</protein>
<dbReference type="PROSITE" id="PS51369">
    <property type="entry name" value="TCP"/>
    <property type="match status" value="1"/>
</dbReference>
<evidence type="ECO:0000313" key="8">
    <source>
        <dbReference type="EnsemblPlants" id="Kaladp0085s0076.1.v1.1"/>
    </source>
</evidence>
<dbReference type="Pfam" id="PF03634">
    <property type="entry name" value="TCP"/>
    <property type="match status" value="1"/>
</dbReference>
<feature type="compositionally biased region" description="Pro residues" evidence="6">
    <location>
        <begin position="172"/>
        <end position="182"/>
    </location>
</feature>
<keyword evidence="3" id="KW-0238">DNA-binding</keyword>
<dbReference type="InterPro" id="IPR005333">
    <property type="entry name" value="Transcription_factor_TCP"/>
</dbReference>
<dbReference type="AlphaFoldDB" id="A0A7N1A534"/>
<evidence type="ECO:0000256" key="1">
    <source>
        <dbReference type="ARBA" id="ARBA00004123"/>
    </source>
</evidence>
<keyword evidence="2" id="KW-0805">Transcription regulation</keyword>
<organism evidence="8 9">
    <name type="scientific">Kalanchoe fedtschenkoi</name>
    <name type="common">Lavender scallops</name>
    <name type="synonym">South American air plant</name>
    <dbReference type="NCBI Taxonomy" id="63787"/>
    <lineage>
        <taxon>Eukaryota</taxon>
        <taxon>Viridiplantae</taxon>
        <taxon>Streptophyta</taxon>
        <taxon>Embryophyta</taxon>
        <taxon>Tracheophyta</taxon>
        <taxon>Spermatophyta</taxon>
        <taxon>Magnoliopsida</taxon>
        <taxon>eudicotyledons</taxon>
        <taxon>Gunneridae</taxon>
        <taxon>Pentapetalae</taxon>
        <taxon>Saxifragales</taxon>
        <taxon>Crassulaceae</taxon>
        <taxon>Kalanchoe</taxon>
    </lineage>
</organism>
<accession>A0A7N1A534</accession>
<proteinExistence type="predicted"/>
<evidence type="ECO:0000256" key="6">
    <source>
        <dbReference type="SAM" id="MobiDB-lite"/>
    </source>
</evidence>
<feature type="domain" description="TCP" evidence="7">
    <location>
        <begin position="79"/>
        <end position="133"/>
    </location>
</feature>
<dbReference type="GO" id="GO:0003700">
    <property type="term" value="F:DNA-binding transcription factor activity"/>
    <property type="evidence" value="ECO:0007669"/>
    <property type="project" value="InterPro"/>
</dbReference>
<dbReference type="Proteomes" id="UP000594263">
    <property type="component" value="Unplaced"/>
</dbReference>
<dbReference type="PANTHER" id="PTHR31072">
    <property type="entry name" value="TRANSCRIPTION FACTOR TCP4-RELATED"/>
    <property type="match status" value="1"/>
</dbReference>
<keyword evidence="4" id="KW-0804">Transcription</keyword>
<dbReference type="EnsemblPlants" id="Kaladp0085s0076.1.v1.1">
    <property type="protein sequence ID" value="Kaladp0085s0076.1.v1.1"/>
    <property type="gene ID" value="Kaladp0085s0076.v1.1"/>
</dbReference>
<dbReference type="InterPro" id="IPR017887">
    <property type="entry name" value="TF_TCP_subgr"/>
</dbReference>
<evidence type="ECO:0000256" key="3">
    <source>
        <dbReference type="ARBA" id="ARBA00023125"/>
    </source>
</evidence>
<dbReference type="PANTHER" id="PTHR31072:SF170">
    <property type="entry name" value="TRANSCRIPTION FACTOR TCP15-RELATED"/>
    <property type="match status" value="1"/>
</dbReference>
<evidence type="ECO:0000256" key="5">
    <source>
        <dbReference type="ARBA" id="ARBA00023242"/>
    </source>
</evidence>
<evidence type="ECO:0000313" key="9">
    <source>
        <dbReference type="Proteomes" id="UP000594263"/>
    </source>
</evidence>
<evidence type="ECO:0000256" key="4">
    <source>
        <dbReference type="ARBA" id="ARBA00023163"/>
    </source>
</evidence>
<evidence type="ECO:0000259" key="7">
    <source>
        <dbReference type="PROSITE" id="PS51369"/>
    </source>
</evidence>
<comment type="subcellular location">
    <subcellularLocation>
        <location evidence="1">Nucleus</location>
    </subcellularLocation>
</comment>
<evidence type="ECO:0000256" key="2">
    <source>
        <dbReference type="ARBA" id="ARBA00023015"/>
    </source>
</evidence>
<dbReference type="GO" id="GO:0005634">
    <property type="term" value="C:nucleus"/>
    <property type="evidence" value="ECO:0007669"/>
    <property type="project" value="UniProtKB-SubCell"/>
</dbReference>
<sequence length="218" mass="24384">MRSLKKLQLYCRPLLRIDAAETSFAFGGTENQRFAGELERQLEQDQVNEKEAVAENPVLPKTTKMVSGKKDHPRRRSNIPDRHKKVIGRDRRVRMPPECAEMVFQLTRDLGHKSDGETIKWLLKQSEAAIRAATGSGIASTDPSVTNSKTISDSSVVPCLIQPSAGVDLPQIQPPLEPPVTLPPEQQEKKDQGTSYSNSFWLDVANMDLEQLGRDHFP</sequence>
<feature type="region of interest" description="Disordered" evidence="6">
    <location>
        <begin position="167"/>
        <end position="197"/>
    </location>
</feature>
<keyword evidence="5" id="KW-0539">Nucleus</keyword>